<evidence type="ECO:0000259" key="14">
    <source>
        <dbReference type="Pfam" id="PF12780"/>
    </source>
</evidence>
<comment type="subcellular location">
    <subcellularLocation>
        <location evidence="1">Cytoplasm</location>
        <location evidence="1">Cytoskeleton</location>
    </subcellularLocation>
</comment>
<evidence type="ECO:0000259" key="13">
    <source>
        <dbReference type="Pfam" id="PF12777"/>
    </source>
</evidence>
<name>A0A090LC36_STRRB</name>
<reference evidence="20" key="2">
    <citation type="submission" date="2020-12" db="UniProtKB">
        <authorList>
            <consortium name="WormBaseParasite"/>
        </authorList>
    </citation>
    <scope>IDENTIFICATION</scope>
</reference>
<dbReference type="InterPro" id="IPR024317">
    <property type="entry name" value="Dynein_heavy_chain_D4_dom"/>
</dbReference>
<feature type="domain" description="Dynein heavy chain AAA lid" evidence="16">
    <location>
        <begin position="1321"/>
        <end position="1450"/>
    </location>
</feature>
<feature type="domain" description="Dynein heavy chain ATP-binding dynein motor region" evidence="15">
    <location>
        <begin position="713"/>
        <end position="933"/>
    </location>
</feature>
<feature type="domain" description="Dynein heavy chain coiled coil stalk" evidence="13">
    <location>
        <begin position="357"/>
        <end position="689"/>
    </location>
</feature>
<feature type="domain" description="Dynein heavy chain C-terminal" evidence="17">
    <location>
        <begin position="1470"/>
        <end position="1765"/>
    </location>
</feature>
<evidence type="ECO:0000313" key="20">
    <source>
        <dbReference type="WBParaSite" id="SRAE_2000202000.1"/>
    </source>
</evidence>
<dbReference type="InterPro" id="IPR043160">
    <property type="entry name" value="Dynein_C_barrel"/>
</dbReference>
<dbReference type="GO" id="GO:0016787">
    <property type="term" value="F:hydrolase activity"/>
    <property type="evidence" value="ECO:0007669"/>
    <property type="project" value="UniProtKB-KW"/>
</dbReference>
<evidence type="ECO:0000256" key="3">
    <source>
        <dbReference type="ARBA" id="ARBA00022490"/>
    </source>
</evidence>
<accession>A0A090LC36</accession>
<dbReference type="InterPro" id="IPR042219">
    <property type="entry name" value="AAA_lid_11_sf"/>
</dbReference>
<dbReference type="InterPro" id="IPR041228">
    <property type="entry name" value="Dynein_C"/>
</dbReference>
<evidence type="ECO:0000256" key="5">
    <source>
        <dbReference type="ARBA" id="ARBA00022741"/>
    </source>
</evidence>
<dbReference type="Gene3D" id="1.10.8.1220">
    <property type="match status" value="1"/>
</dbReference>
<evidence type="ECO:0000256" key="6">
    <source>
        <dbReference type="ARBA" id="ARBA00022840"/>
    </source>
</evidence>
<dbReference type="OMA" id="XPLVNEA"/>
<evidence type="ECO:0000259" key="17">
    <source>
        <dbReference type="Pfam" id="PF18199"/>
    </source>
</evidence>
<dbReference type="RefSeq" id="XP_024506556.1">
    <property type="nucleotide sequence ID" value="XM_024653040.1"/>
</dbReference>
<feature type="domain" description="Dynein heavy chain AAA module D4" evidence="14">
    <location>
        <begin position="103"/>
        <end position="348"/>
    </location>
</feature>
<dbReference type="Gene3D" id="1.10.8.720">
    <property type="entry name" value="Region D6 of dynein motor"/>
    <property type="match status" value="1"/>
</dbReference>
<dbReference type="GO" id="GO:0045505">
    <property type="term" value="F:dynein intermediate chain binding"/>
    <property type="evidence" value="ECO:0007669"/>
    <property type="project" value="InterPro"/>
</dbReference>
<dbReference type="GO" id="GO:0005874">
    <property type="term" value="C:microtubule"/>
    <property type="evidence" value="ECO:0007669"/>
    <property type="project" value="UniProtKB-KW"/>
</dbReference>
<proteinExistence type="inferred from homology"/>
<dbReference type="Pfam" id="PF12777">
    <property type="entry name" value="MT"/>
    <property type="match status" value="1"/>
</dbReference>
<dbReference type="STRING" id="34506.A0A090LC36"/>
<dbReference type="Pfam" id="PF12781">
    <property type="entry name" value="AAA_9"/>
    <property type="match status" value="1"/>
</dbReference>
<dbReference type="CTD" id="36379721"/>
<keyword evidence="3" id="KW-0963">Cytoplasm</keyword>
<evidence type="ECO:0000256" key="4">
    <source>
        <dbReference type="ARBA" id="ARBA00022701"/>
    </source>
</evidence>
<dbReference type="GO" id="GO:0030286">
    <property type="term" value="C:dynein complex"/>
    <property type="evidence" value="ECO:0007669"/>
    <property type="project" value="UniProtKB-KW"/>
</dbReference>
<feature type="coiled-coil region" evidence="11">
    <location>
        <begin position="923"/>
        <end position="960"/>
    </location>
</feature>
<evidence type="ECO:0000256" key="7">
    <source>
        <dbReference type="ARBA" id="ARBA00023017"/>
    </source>
</evidence>
<evidence type="ECO:0000256" key="9">
    <source>
        <dbReference type="ARBA" id="ARBA00023175"/>
    </source>
</evidence>
<keyword evidence="10" id="KW-0206">Cytoskeleton</keyword>
<gene>
    <name evidence="18 20 21" type="ORF">SRAE_2000202000</name>
</gene>
<dbReference type="PANTHER" id="PTHR45703:SF22">
    <property type="entry name" value="DYNEIN CYTOPLASMIC 2 HEAVY CHAIN 1"/>
    <property type="match status" value="1"/>
</dbReference>
<dbReference type="eggNOG" id="KOG3595">
    <property type="taxonomic scope" value="Eukaryota"/>
</dbReference>
<dbReference type="GO" id="GO:0005524">
    <property type="term" value="F:ATP binding"/>
    <property type="evidence" value="ECO:0007669"/>
    <property type="project" value="UniProtKB-KW"/>
</dbReference>
<dbReference type="InterPro" id="IPR035706">
    <property type="entry name" value="AAA_9"/>
</dbReference>
<dbReference type="EMBL" id="LN609529">
    <property type="protein sequence ID" value="CEF67356.1"/>
    <property type="molecule type" value="Genomic_DNA"/>
</dbReference>
<dbReference type="WormBase" id="SRAE_2000202000">
    <property type="protein sequence ID" value="SRP05222"/>
    <property type="gene ID" value="WBGene00262227"/>
</dbReference>
<feature type="coiled-coil region" evidence="11">
    <location>
        <begin position="560"/>
        <end position="664"/>
    </location>
</feature>
<dbReference type="InterPro" id="IPR024743">
    <property type="entry name" value="Dynein_HC_stalk"/>
</dbReference>
<protein>
    <submittedName>
        <fullName evidence="18 20">Uncharacterized protein</fullName>
    </submittedName>
</protein>
<dbReference type="OrthoDB" id="5593012at2759"/>
<feature type="domain" description="Dynein heavy chain region D6 P-loop" evidence="12">
    <location>
        <begin position="1177"/>
        <end position="1287"/>
    </location>
</feature>
<dbReference type="InterPro" id="IPR027417">
    <property type="entry name" value="P-loop_NTPase"/>
</dbReference>
<keyword evidence="18" id="KW-0378">Hydrolase</keyword>
<dbReference type="Pfam" id="PF18199">
    <property type="entry name" value="Dynein_C"/>
    <property type="match status" value="1"/>
</dbReference>
<keyword evidence="5" id="KW-0547">Nucleotide-binding</keyword>
<keyword evidence="6" id="KW-0067">ATP-binding</keyword>
<keyword evidence="7" id="KW-0243">Dynein</keyword>
<dbReference type="GO" id="GO:0008569">
    <property type="term" value="F:minus-end-directed microtubule motor activity"/>
    <property type="evidence" value="ECO:0007669"/>
    <property type="project" value="InterPro"/>
</dbReference>
<keyword evidence="4" id="KW-0493">Microtubule</keyword>
<evidence type="ECO:0000313" key="19">
    <source>
        <dbReference type="Proteomes" id="UP000035682"/>
    </source>
</evidence>
<dbReference type="Gene3D" id="3.40.50.300">
    <property type="entry name" value="P-loop containing nucleotide triphosphate hydrolases"/>
    <property type="match status" value="3"/>
</dbReference>
<keyword evidence="19" id="KW-1185">Reference proteome</keyword>
<feature type="coiled-coil region" evidence="11">
    <location>
        <begin position="404"/>
        <end position="434"/>
    </location>
</feature>
<evidence type="ECO:0000256" key="8">
    <source>
        <dbReference type="ARBA" id="ARBA00023054"/>
    </source>
</evidence>
<dbReference type="Gene3D" id="3.10.490.20">
    <property type="match status" value="1"/>
</dbReference>
<dbReference type="GeneID" id="36379721"/>
<dbReference type="InterPro" id="IPR026983">
    <property type="entry name" value="DHC"/>
</dbReference>
<reference evidence="18 19" key="1">
    <citation type="submission" date="2014-09" db="EMBL/GenBank/DDBJ databases">
        <authorList>
            <person name="Martin A.A."/>
        </authorList>
    </citation>
    <scope>NUCLEOTIDE SEQUENCE</scope>
    <source>
        <strain evidence="19">ED321</strain>
        <strain evidence="18">ED321 Heterogonic</strain>
    </source>
</reference>
<keyword evidence="8 11" id="KW-0175">Coiled coil</keyword>
<dbReference type="Pfam" id="PF03028">
    <property type="entry name" value="Dynein_heavy"/>
    <property type="match status" value="1"/>
</dbReference>
<dbReference type="InterPro" id="IPR041658">
    <property type="entry name" value="AAA_lid_11"/>
</dbReference>
<evidence type="ECO:0000259" key="16">
    <source>
        <dbReference type="Pfam" id="PF18198"/>
    </source>
</evidence>
<evidence type="ECO:0000259" key="12">
    <source>
        <dbReference type="Pfam" id="PF03028"/>
    </source>
</evidence>
<dbReference type="SUPFAM" id="SSF52540">
    <property type="entry name" value="P-loop containing nucleoside triphosphate hydrolases"/>
    <property type="match status" value="1"/>
</dbReference>
<dbReference type="FunFam" id="1.20.920.20:FF:000002">
    <property type="entry name" value="Cytoplasmic dynein 1 heavy chain"/>
    <property type="match status" value="1"/>
</dbReference>
<evidence type="ECO:0000256" key="11">
    <source>
        <dbReference type="SAM" id="Coils"/>
    </source>
</evidence>
<dbReference type="Proteomes" id="UP000035682">
    <property type="component" value="Unplaced"/>
</dbReference>
<sequence>MRYNITEDNINTLIGSILSYECHKIFGDRLINNEHRIDLDNILSSTLGNIGHQNSFFISSSTTNSIPSVGRMLQMISEKDYKVLLEKAVGRYQFEISNFNHTLHQEFISLSASIDRILSQPGGSLLLCGVSGIGRCEATNIVGHMQKMKIFSPRITSNYGIKQFFNDLKVIIGWVSIDNQQVLLRLENHQLINNFFLEAVNSLLTSGTVPGLFNQQELDGLISQLNDLASQEGYRKDLYSFLSYKVRQNLHIVVILNIDNPDFDKLLSSNPALYKECSVIWKEFWNESTLRMIPSLMLKKINFNETINVDNIGSTFLSIFNTIDSSIRTPANYTKFVENFVYIFNKKYDFVNKRLSRLKAGIEKLTETRDSVSKLQKAAALKSKKLASKQKEADTALVAITQSMSGATDQKADMEQLKEDVEKESIRIEEQKKIIDKQLFEVEPLLKEARKAVSAIKSESLSEIRSLRAPPEAIRDILQAVLLFMGIMDTSWEAMRKFLGKSGVKDEIINFDARKITTTASNKVSNLMKQKSASFEEKNAKRASVAAAPLASWVKANLQYAEILEKIQPLEKEKEKLIKNLQKSKNQMDNLSKGLTTIDAKVGQLKENFEELMKEATQIKIDLEKEQSIIATAETLVNRLEGEYKRWNEQNEVLQKELNELESKSILAAGFVTFMGTYSEDLRSSMIDEWCKSLNIETFSLSKFLVSDNEILNWKRNELPIDQLSIENTAIIFNVVDYCLIIDTTGRIPDFLYKQLQDNNVEVIKAGRSDFLLQIELGVRFGKTIIVHDVVEIEPGIVELLKRTISTQGPRQVVQIGSNDKVDFNPAFKLFLCTKNPQIKLPSYISSIVTEINYSTTKSGLTAQLLSLSISLQKPELDKRSSEITSETEKMQIKLHELESVLLNELANSTGSIIENKQLLDSLNDLKENSEKISIALDESRQLQEELNKERNVYLELANKSSALYFAIKDLHRQNNMYNFGVNTIIKLFKKVIIENGKDEINGKLENLYKILRQRVFIYVSRGLFKANRLMYTINFIHKTKPELFQKNEWNFFIGTLEENEESSNKHSLNISWLPEDRYSSVRKLEQFLPKMYSLLKLSDQGTWNDFSRTINAEKNIPSSIESSLSLFQKVILIQTIRPDRLHTALNNFACEALGIDTINPPPLNLKEIFEVDSNEIDPILILTGPGADPSQDLEELASQIIGLEKYIQISMGQGQQEIAIKSLGKACEEGLWLCIKNIHLIPQFLIQLQKELAMITQRSSLFRLWITSECDESFPATLVQDSLKITFESPPGLDNNINRTYTGWIQGLSSNEYIFDTVKQQALFMISYIHGLLQERRTFIPQGWGNFYEFSNGDLRAGKNIVEKMSFNDKDDIDWKTFKGLISLVVYGGRILNVLDNKILLAYLDKYLNSNYINGTEKGELFKNVKMPAYNNICQYKEWIKKNLRNESEIQLIMLGLPLNILSSWEITESKETLKQLKSLELSTVNFDTFNRSIWSENLKPILHLWKSLNSNESFHNANIPEVEPNDNPIIETIQSEFSFALTLLQQIHSDLSIISKSVKGTLPIDNKIKKLCITLMTLQVPISWSGKWDGPQDLLQYMKAVVGKTKSARNLVNTISTITVNNLSFDLSDWLRPSRCLNALRQLTARRSNISLDQLKLATSWKNSLVKSEYIAEIKGLQIEGALFNGEKLTETLSNSPPVNNVPTLFVAWIQITSPDVYDEKNSIDAPLYENNSRENLVTTVQLPFDNENDKIKWMLINVALFLRENTF</sequence>
<organism evidence="18">
    <name type="scientific">Strongyloides ratti</name>
    <name type="common">Parasitic roundworm</name>
    <dbReference type="NCBI Taxonomy" id="34506"/>
    <lineage>
        <taxon>Eukaryota</taxon>
        <taxon>Metazoa</taxon>
        <taxon>Ecdysozoa</taxon>
        <taxon>Nematoda</taxon>
        <taxon>Chromadorea</taxon>
        <taxon>Rhabditida</taxon>
        <taxon>Tylenchina</taxon>
        <taxon>Panagrolaimomorpha</taxon>
        <taxon>Strongyloidoidea</taxon>
        <taxon>Strongyloididae</taxon>
        <taxon>Strongyloides</taxon>
    </lineage>
</organism>
<evidence type="ECO:0000256" key="10">
    <source>
        <dbReference type="ARBA" id="ARBA00023212"/>
    </source>
</evidence>
<evidence type="ECO:0000313" key="18">
    <source>
        <dbReference type="EMBL" id="CEF67356.1"/>
    </source>
</evidence>
<evidence type="ECO:0000259" key="15">
    <source>
        <dbReference type="Pfam" id="PF12781"/>
    </source>
</evidence>
<dbReference type="InterPro" id="IPR004273">
    <property type="entry name" value="Dynein_heavy_D6_P-loop"/>
</dbReference>
<comment type="similarity">
    <text evidence="2">Belongs to the dynein heavy chain family.</text>
</comment>
<dbReference type="Pfam" id="PF18198">
    <property type="entry name" value="AAA_lid_11"/>
    <property type="match status" value="1"/>
</dbReference>
<dbReference type="GO" id="GO:0051959">
    <property type="term" value="F:dynein light intermediate chain binding"/>
    <property type="evidence" value="ECO:0007669"/>
    <property type="project" value="InterPro"/>
</dbReference>
<dbReference type="Gene3D" id="1.20.920.20">
    <property type="match status" value="1"/>
</dbReference>
<evidence type="ECO:0000313" key="21">
    <source>
        <dbReference type="WormBase" id="SRAE_2000202000"/>
    </source>
</evidence>
<dbReference type="GO" id="GO:0007018">
    <property type="term" value="P:microtubule-based movement"/>
    <property type="evidence" value="ECO:0007669"/>
    <property type="project" value="InterPro"/>
</dbReference>
<evidence type="ECO:0000256" key="2">
    <source>
        <dbReference type="ARBA" id="ARBA00008887"/>
    </source>
</evidence>
<keyword evidence="9" id="KW-0505">Motor protein</keyword>
<evidence type="ECO:0000256" key="1">
    <source>
        <dbReference type="ARBA" id="ARBA00004245"/>
    </source>
</evidence>
<dbReference type="Pfam" id="PF12780">
    <property type="entry name" value="AAA_8"/>
    <property type="match status" value="1"/>
</dbReference>
<dbReference type="WBParaSite" id="SRAE_2000202000.1">
    <property type="protein sequence ID" value="SRAE_2000202000.1"/>
    <property type="gene ID" value="WBGene00262227"/>
</dbReference>
<dbReference type="Gene3D" id="6.10.140.1060">
    <property type="match status" value="1"/>
</dbReference>
<dbReference type="PANTHER" id="PTHR45703">
    <property type="entry name" value="DYNEIN HEAVY CHAIN"/>
    <property type="match status" value="1"/>
</dbReference>
<dbReference type="Gene3D" id="1.20.1270.280">
    <property type="match status" value="1"/>
</dbReference>